<accession>A0A8S5S724</accession>
<sequence length="160" mass="18227">MYKCVECESVFEEPLKESEDCTPGGAFEGGSFIRHYTVCPNCQSEGYLEAKECDCCGEYFFEEELTNTEGMVNGGVGYACPGCLEDGCYYYNCDMSIMTNKKLNSYEREKIAQNIRYVVSDYDKDIKKLRAIEDMYSSGVVDLEKLHNLVVNNEYPTDKE</sequence>
<name>A0A8S5S724_9CAUD</name>
<protein>
    <submittedName>
        <fullName evidence="1">Thaumarchaeal output domain 1</fullName>
    </submittedName>
</protein>
<dbReference type="EMBL" id="BK032541">
    <property type="protein sequence ID" value="DAF46611.1"/>
    <property type="molecule type" value="Genomic_DNA"/>
</dbReference>
<reference evidence="1" key="1">
    <citation type="journal article" date="2021" name="Proc. Natl. Acad. Sci. U.S.A.">
        <title>A Catalog of Tens of Thousands of Viruses from Human Metagenomes Reveals Hidden Associations with Chronic Diseases.</title>
        <authorList>
            <person name="Tisza M.J."/>
            <person name="Buck C.B."/>
        </authorList>
    </citation>
    <scope>NUCLEOTIDE SEQUENCE</scope>
    <source>
        <strain evidence="1">CtqwY3</strain>
    </source>
</reference>
<organism evidence="1">
    <name type="scientific">Siphoviridae sp. ctqwY3</name>
    <dbReference type="NCBI Taxonomy" id="2827951"/>
    <lineage>
        <taxon>Viruses</taxon>
        <taxon>Duplodnaviria</taxon>
        <taxon>Heunggongvirae</taxon>
        <taxon>Uroviricota</taxon>
        <taxon>Caudoviricetes</taxon>
    </lineage>
</organism>
<proteinExistence type="predicted"/>
<evidence type="ECO:0000313" key="1">
    <source>
        <dbReference type="EMBL" id="DAF46611.1"/>
    </source>
</evidence>